<accession>A0A553JM22</accession>
<feature type="chain" id="PRO_5021811509" evidence="1">
    <location>
        <begin position="25"/>
        <end position="332"/>
    </location>
</feature>
<feature type="signal peptide" evidence="1">
    <location>
        <begin position="1"/>
        <end position="24"/>
    </location>
</feature>
<evidence type="ECO:0000256" key="1">
    <source>
        <dbReference type="SAM" id="SignalP"/>
    </source>
</evidence>
<dbReference type="InterPro" id="IPR037107">
    <property type="entry name" value="Put_OMP_sf"/>
</dbReference>
<proteinExistence type="predicted"/>
<dbReference type="AlphaFoldDB" id="A0A553JM22"/>
<organism evidence="2 3">
    <name type="scientific">Shewanella hanedai</name>
    <name type="common">Alteromonas hanedai</name>
    <dbReference type="NCBI Taxonomy" id="25"/>
    <lineage>
        <taxon>Bacteria</taxon>
        <taxon>Pseudomonadati</taxon>
        <taxon>Pseudomonadota</taxon>
        <taxon>Gammaproteobacteria</taxon>
        <taxon>Alteromonadales</taxon>
        <taxon>Shewanellaceae</taxon>
        <taxon>Shewanella</taxon>
    </lineage>
</organism>
<reference evidence="3" key="1">
    <citation type="submission" date="2019-07" db="EMBL/GenBank/DDBJ databases">
        <title>Shewanella sp. YLB-08 draft genomic sequence.</title>
        <authorList>
            <person name="Yu L."/>
        </authorList>
    </citation>
    <scope>NUCLEOTIDE SEQUENCE [LARGE SCALE GENOMIC DNA]</scope>
    <source>
        <strain evidence="3">JCM 20706</strain>
    </source>
</reference>
<dbReference type="RefSeq" id="WP_144040975.1">
    <property type="nucleotide sequence ID" value="NZ_BMPL01000011.1"/>
</dbReference>
<protein>
    <submittedName>
        <fullName evidence="2">Lipid A deacylase LpxR family protein</fullName>
    </submittedName>
</protein>
<dbReference type="Proteomes" id="UP000318126">
    <property type="component" value="Unassembled WGS sequence"/>
</dbReference>
<dbReference type="OrthoDB" id="9776275at2"/>
<keyword evidence="3" id="KW-1185">Reference proteome</keyword>
<evidence type="ECO:0000313" key="3">
    <source>
        <dbReference type="Proteomes" id="UP000318126"/>
    </source>
</evidence>
<evidence type="ECO:0000313" key="2">
    <source>
        <dbReference type="EMBL" id="TRY13529.1"/>
    </source>
</evidence>
<gene>
    <name evidence="2" type="ORF">FN961_14910</name>
</gene>
<sequence length="332" mass="37208">MKHKLVLGYLLGVCSLLFSSLANSGQWHLQQDNDIIFGDDGNYTNGMILSWESTPSRSAIELPPPLKWQSNFTFHQDDAELAWGLKLIQQMWTPGEIEIETPQSTDRPYAGYLALESHTAHYGSQWAQKNWFSLGVVGPASGAQQVQEFVHKITGSSPPLGWHQQVENQVTLQLAYEVDGLLIRGDLVNPVTSGDSQWELSGFSHSQVGNFRTETNLGLTFRWGNDLENSFGRLSHHSGHMGNVASISQASSIIFYSRASIGYRLNDLTLDGSLPYDSQPQLENMQAGLVTGILWSHPTWSVGWSFNTYSREYRTDEAKWHGYGSLLFSWHL</sequence>
<dbReference type="EMBL" id="VKGK01000018">
    <property type="protein sequence ID" value="TRY13529.1"/>
    <property type="molecule type" value="Genomic_DNA"/>
</dbReference>
<keyword evidence="1" id="KW-0732">Signal</keyword>
<comment type="caution">
    <text evidence="2">The sequence shown here is derived from an EMBL/GenBank/DDBJ whole genome shotgun (WGS) entry which is preliminary data.</text>
</comment>
<name>A0A553JM22_SHEHA</name>
<dbReference type="Pfam" id="PF09982">
    <property type="entry name" value="LpxR"/>
    <property type="match status" value="1"/>
</dbReference>
<dbReference type="InterPro" id="IPR018707">
    <property type="entry name" value="LpxR"/>
</dbReference>
<dbReference type="Gene3D" id="2.40.128.140">
    <property type="entry name" value="Outer membrane protein"/>
    <property type="match status" value="1"/>
</dbReference>